<dbReference type="Proteomes" id="UP000075418">
    <property type="component" value="Unassembled WGS sequence"/>
</dbReference>
<comment type="caution">
    <text evidence="1">The sequence shown here is derived from an EMBL/GenBank/DDBJ whole genome shotgun (WGS) entry which is preliminary data.</text>
</comment>
<evidence type="ECO:0000313" key="2">
    <source>
        <dbReference type="Proteomes" id="UP000075418"/>
    </source>
</evidence>
<sequence>MTIKHTITYFKSHSDVANPLHYQLTFEQFVQSLSNVKTNAAKGSAGVMVAGYATYRNNEQTKTRSMITIDVDDIPNTINFPSFIDGRFKYSYVIYPTHSHTESNQRYRLCIPLLEEIEAKHYKQVALYILQFLRMKSELEKDKYKGSKSIVFYDPASLSQCHAMNLPTTEDDGSKYQIYFQDTEILNPQPLVEQAQRMQEQESKLRKNGVHKRSKEDDEWIALLQGVGDGQRTHATEALAGLFINKFSRDLAYEMLNLWNLQNHPPLDEDKLLHHFNGIYKTHCNNNNITYEPIK</sequence>
<reference evidence="1 2" key="1">
    <citation type="submission" date="2016-02" db="EMBL/GenBank/DDBJ databases">
        <title>Draft genome sequence of hydrocarbon degrading Staphylococcus saprophyticus Strain CNV2, isolated from crude-oil contaminated soil from Noonmati Oil Refinery, Guwahati, Assam, India.</title>
        <authorList>
            <person name="Mukherjee A."/>
            <person name="Chettri B."/>
            <person name="Langpoklakpam J."/>
            <person name="Singh A.K."/>
            <person name="Chattopadhyay D.J."/>
        </authorList>
    </citation>
    <scope>NUCLEOTIDE SEQUENCE [LARGE SCALE GENOMIC DNA]</scope>
    <source>
        <strain evidence="1 2">CNV2</strain>
    </source>
</reference>
<dbReference type="EMBL" id="LUGM01000002">
    <property type="protein sequence ID" value="KYH14909.1"/>
    <property type="molecule type" value="Genomic_DNA"/>
</dbReference>
<protein>
    <recommendedName>
        <fullName evidence="3">Primase C-terminal 1 domain-containing protein</fullName>
    </recommendedName>
</protein>
<dbReference type="AlphaFoldDB" id="A0A151A664"/>
<dbReference type="RefSeq" id="WP_061855065.1">
    <property type="nucleotide sequence ID" value="NZ_LUGM01000002.1"/>
</dbReference>
<name>A0A151A664_9STAP</name>
<accession>A0A151A664</accession>
<evidence type="ECO:0008006" key="3">
    <source>
        <dbReference type="Google" id="ProtNLM"/>
    </source>
</evidence>
<organism evidence="1 2">
    <name type="scientific">Staphylococcus kloosii</name>
    <dbReference type="NCBI Taxonomy" id="29384"/>
    <lineage>
        <taxon>Bacteria</taxon>
        <taxon>Bacillati</taxon>
        <taxon>Bacillota</taxon>
        <taxon>Bacilli</taxon>
        <taxon>Bacillales</taxon>
        <taxon>Staphylococcaceae</taxon>
        <taxon>Staphylococcus</taxon>
    </lineage>
</organism>
<evidence type="ECO:0000313" key="1">
    <source>
        <dbReference type="EMBL" id="KYH14909.1"/>
    </source>
</evidence>
<gene>
    <name evidence="1" type="ORF">A0131_08985</name>
</gene>
<proteinExistence type="predicted"/>